<keyword evidence="3" id="KW-0328">Glycosyltransferase</keyword>
<organism evidence="3">
    <name type="scientific">bioreactor metagenome</name>
    <dbReference type="NCBI Taxonomy" id="1076179"/>
    <lineage>
        <taxon>unclassified sequences</taxon>
        <taxon>metagenomes</taxon>
        <taxon>ecological metagenomes</taxon>
    </lineage>
</organism>
<reference evidence="3" key="1">
    <citation type="submission" date="2019-08" db="EMBL/GenBank/DDBJ databases">
        <authorList>
            <person name="Kucharzyk K."/>
            <person name="Murdoch R.W."/>
            <person name="Higgins S."/>
            <person name="Loffler F."/>
        </authorList>
    </citation>
    <scope>NUCLEOTIDE SEQUENCE</scope>
</reference>
<gene>
    <name evidence="3" type="primary">mshA_27</name>
    <name evidence="3" type="ORF">SDC9_27696</name>
</gene>
<dbReference type="AlphaFoldDB" id="A0A644URS9"/>
<evidence type="ECO:0000259" key="2">
    <source>
        <dbReference type="Pfam" id="PF00534"/>
    </source>
</evidence>
<accession>A0A644URS9</accession>
<dbReference type="PANTHER" id="PTHR46401">
    <property type="entry name" value="GLYCOSYLTRANSFERASE WBBK-RELATED"/>
    <property type="match status" value="1"/>
</dbReference>
<protein>
    <submittedName>
        <fullName evidence="3">D-inositol-3-phosphate glycosyltransferase</fullName>
        <ecNumber evidence="3">2.4.1.250</ecNumber>
    </submittedName>
</protein>
<dbReference type="EC" id="2.4.1.250" evidence="3"/>
<dbReference type="Pfam" id="PF00534">
    <property type="entry name" value="Glycos_transf_1"/>
    <property type="match status" value="1"/>
</dbReference>
<comment type="caution">
    <text evidence="3">The sequence shown here is derived from an EMBL/GenBank/DDBJ whole genome shotgun (WGS) entry which is preliminary data.</text>
</comment>
<dbReference type="GO" id="GO:0102710">
    <property type="term" value="F:D-inositol-3-phosphate glycosyltransferase activity"/>
    <property type="evidence" value="ECO:0007669"/>
    <property type="project" value="UniProtKB-EC"/>
</dbReference>
<sequence length="401" mass="46266">MKISIFNGAGQVDYMFGLVSGLSQFKEDQITVLDADITSDLFLQFPNVRYVPVFRFLPRNSSILEKILNIARFYFKQIWFLLTSSPGIVHFQWLDRYKFIDRIILPTIARIMGNKVVLTVHNINAGSRDNKDSRINRFSLKYLYRISNHLIVHTSLSKSELMAEFGPSGSKISVIQHGMNNRVSLKGMKTMEARALLGAGPEEKIILFFGNIDHYKGLDILIKSLDYLPDHFLSDFRLLIAGNSKDEHYTEKIISDISYSAHSQRITYRICYIPDEDVEQYFAAADCIVLPYRKIYQSGVIFMAYTFGLPIIVTDIGNFKNDMIEGKTGMIIKENTPEVLSRTIADFFNTEMYRSPERTRDFIKNWANEKYGWESIGKDTRNCYEKLFQKRHSRVAHETGG</sequence>
<name>A0A644URS9_9ZZZZ</name>
<dbReference type="EMBL" id="VSSQ01000154">
    <property type="protein sequence ID" value="MPL81766.1"/>
    <property type="molecule type" value="Genomic_DNA"/>
</dbReference>
<dbReference type="PANTHER" id="PTHR46401:SF2">
    <property type="entry name" value="GLYCOSYLTRANSFERASE WBBK-RELATED"/>
    <property type="match status" value="1"/>
</dbReference>
<evidence type="ECO:0000313" key="3">
    <source>
        <dbReference type="EMBL" id="MPL81766.1"/>
    </source>
</evidence>
<keyword evidence="1 3" id="KW-0808">Transferase</keyword>
<dbReference type="GO" id="GO:0009103">
    <property type="term" value="P:lipopolysaccharide biosynthetic process"/>
    <property type="evidence" value="ECO:0007669"/>
    <property type="project" value="TreeGrafter"/>
</dbReference>
<dbReference type="Gene3D" id="3.40.50.2000">
    <property type="entry name" value="Glycogen Phosphorylase B"/>
    <property type="match status" value="2"/>
</dbReference>
<feature type="domain" description="Glycosyl transferase family 1" evidence="2">
    <location>
        <begin position="197"/>
        <end position="364"/>
    </location>
</feature>
<dbReference type="SUPFAM" id="SSF53756">
    <property type="entry name" value="UDP-Glycosyltransferase/glycogen phosphorylase"/>
    <property type="match status" value="1"/>
</dbReference>
<proteinExistence type="predicted"/>
<evidence type="ECO:0000256" key="1">
    <source>
        <dbReference type="ARBA" id="ARBA00022679"/>
    </source>
</evidence>
<dbReference type="InterPro" id="IPR001296">
    <property type="entry name" value="Glyco_trans_1"/>
</dbReference>